<dbReference type="InterPro" id="IPR011009">
    <property type="entry name" value="Kinase-like_dom_sf"/>
</dbReference>
<dbReference type="Proteomes" id="UP000271531">
    <property type="component" value="Unassembled WGS sequence"/>
</dbReference>
<dbReference type="AlphaFoldDB" id="A0A3M6I3H2"/>
<dbReference type="PANTHER" id="PTHR10887">
    <property type="entry name" value="DNA2/NAM7 HELICASE FAMILY"/>
    <property type="match status" value="1"/>
</dbReference>
<dbReference type="SUPFAM" id="SSF56112">
    <property type="entry name" value="Protein kinase-like (PK-like)"/>
    <property type="match status" value="1"/>
</dbReference>
<comment type="caution">
    <text evidence="3">The sequence shown here is derived from an EMBL/GenBank/DDBJ whole genome shotgun (WGS) entry which is preliminary data.</text>
</comment>
<dbReference type="Pfam" id="PF13086">
    <property type="entry name" value="AAA_11"/>
    <property type="match status" value="2"/>
</dbReference>
<dbReference type="PROSITE" id="PS50011">
    <property type="entry name" value="PROTEIN_KINASE_DOM"/>
    <property type="match status" value="1"/>
</dbReference>
<dbReference type="GO" id="GO:0004672">
    <property type="term" value="F:protein kinase activity"/>
    <property type="evidence" value="ECO:0007669"/>
    <property type="project" value="InterPro"/>
</dbReference>
<proteinExistence type="predicted"/>
<evidence type="ECO:0000313" key="3">
    <source>
        <dbReference type="EMBL" id="RMW11673.1"/>
    </source>
</evidence>
<dbReference type="CDD" id="cd18808">
    <property type="entry name" value="SF1_C_Upf1"/>
    <property type="match status" value="1"/>
</dbReference>
<dbReference type="InterPro" id="IPR041677">
    <property type="entry name" value="DNA2/NAM7_AAA_11"/>
</dbReference>
<feature type="compositionally biased region" description="Basic and acidic residues" evidence="1">
    <location>
        <begin position="1228"/>
        <end position="1239"/>
    </location>
</feature>
<feature type="domain" description="Protein kinase" evidence="2">
    <location>
        <begin position="1"/>
        <end position="329"/>
    </location>
</feature>
<dbReference type="InterPro" id="IPR047187">
    <property type="entry name" value="SF1_C_Upf1"/>
</dbReference>
<evidence type="ECO:0000313" key="4">
    <source>
        <dbReference type="Proteomes" id="UP000271531"/>
    </source>
</evidence>
<accession>A0A3M6I3H2</accession>
<evidence type="ECO:0000256" key="1">
    <source>
        <dbReference type="SAM" id="MobiDB-lite"/>
    </source>
</evidence>
<evidence type="ECO:0000259" key="2">
    <source>
        <dbReference type="PROSITE" id="PS50011"/>
    </source>
</evidence>
<dbReference type="Gene3D" id="3.30.200.20">
    <property type="entry name" value="Phosphorylase Kinase, domain 1"/>
    <property type="match status" value="1"/>
</dbReference>
<dbReference type="Pfam" id="PF13087">
    <property type="entry name" value="AAA_12"/>
    <property type="match status" value="1"/>
</dbReference>
<dbReference type="Gene3D" id="3.40.50.300">
    <property type="entry name" value="P-loop containing nucleotide triphosphate hydrolases"/>
    <property type="match status" value="2"/>
</dbReference>
<reference evidence="3 4" key="1">
    <citation type="submission" date="2018-08" db="EMBL/GenBank/DDBJ databases">
        <title>Recombination of ecologically and evolutionarily significant loci maintains genetic cohesion in the Pseudomonas syringae species complex.</title>
        <authorList>
            <person name="Dillon M."/>
            <person name="Thakur S."/>
            <person name="Almeida R.N.D."/>
            <person name="Weir B.S."/>
            <person name="Guttman D.S."/>
        </authorList>
    </citation>
    <scope>NUCLEOTIDE SEQUENCE [LARGE SCALE GENOMIC DNA]</scope>
    <source>
        <strain evidence="3 4">ICMP 4525</strain>
    </source>
</reference>
<feature type="region of interest" description="Disordered" evidence="1">
    <location>
        <begin position="1213"/>
        <end position="1253"/>
    </location>
</feature>
<dbReference type="GO" id="GO:0005524">
    <property type="term" value="F:ATP binding"/>
    <property type="evidence" value="ECO:0007669"/>
    <property type="project" value="InterPro"/>
</dbReference>
<name>A0A3M6I3H2_PSEAJ</name>
<protein>
    <recommendedName>
        <fullName evidence="2">Protein kinase domain-containing protein</fullName>
    </recommendedName>
</protein>
<dbReference type="InterPro" id="IPR027417">
    <property type="entry name" value="P-loop_NTPase"/>
</dbReference>
<dbReference type="Gene3D" id="1.10.510.10">
    <property type="entry name" value="Transferase(Phosphotransferase) domain 1"/>
    <property type="match status" value="1"/>
</dbReference>
<gene>
    <name evidence="3" type="ORF">ALP03_05875</name>
</gene>
<dbReference type="GO" id="GO:0004386">
    <property type="term" value="F:helicase activity"/>
    <property type="evidence" value="ECO:0007669"/>
    <property type="project" value="InterPro"/>
</dbReference>
<sequence length="1253" mass="141735">MTMQSKTDDFLQRYEVDDEYLVAAPDLSGKPNILSAEKDGEIYIIKQWPRTPEVNDDEVEAIWLHELRQLHRLKGYPGVEDLIATLVDSGRDQNGFYLVLDAQERLPLTCLMKQRALGLRSHWIKRLKSPASRIIFWENIIRIADAIEILHGQGLLHRQLDDSSILTSITPHNEYKDFQLTGFEWSMRVPTLTSAIADWPNASNDRTVYSFATDWADLGRLIAKILNIAVNVLEDLSTPFKQMAIDSDLMLIEISFIRKLLGVVPFRANVSQENLDGGTVKKALSEIIEALKKNVSTTSSAYDLAIKISSNPDATRSSSSVTSRIQDIYKIKYGVTLDHTNIEELKRFVEQDIKNASTLVKSISTSNSDVVYFLKGQELFYQLGCFKPNRSSDEESWEIAVCERAHVELPYALSRNVNSISLSSDKIRVLSIAEAYDLSRRNPENISKNIWSNLFHKFEVDDSSRSPEQQKLIDGFVACHLTEIAYARAEIFPVDILDTREDGDNNWRVELFSTKSEDAESLAASLGLESPALRLEKILSKSEGDFEALVWSLVSNSSLGKEEEEVLLTFQEFYKSDEGQLIFVFTSRQVLPFQQSYFIAPNSLQGTFRQLSRRAKALDTLETHSELVDVLMNPQKHAITTSTPKGIEKYFDSLDESKQDAFQRILTTLSLYLVQGPPGVGKTYLVSTLIKHLFEEEPDSRVLLTAQSHSTVQHLFHEVYGSGLGDSFPQDLLVIRCSKQDKNDETSLSDADEKAKSYLRCFLDSDLYASSTSDEVKSEVRSMLNGTVYKRHSLINQLLRSANIVFSTTNSEQVERMIKDRAQFDWSIMEETGKVTGLELVSPLLLSHRRLMIGDHKQLPPYRSNEIKTVLTSPEKLRKVFQEGESIFNTKIKGETVKTFLTEFPSSDEAVREVGRIAAQNFMLFQTLVENEVAEAKNHENIFGSKYGRTSIGSMLSVQHRMHPDIAEIISDVFYNGDLKTDKEKELYYRGLETIPPFIFDGIQELKESKVLTWIDMPDVQLTKYMSKGDETPRWHNSQERKVVAELLKRLHPISGLSKKAKIAVLSPYSEQVGRISRLIYNKETLRNEYSHLSGFDSADDHSDFCSTVDGFQGSEADLVIVSLVRNNGNATMRSALGFLADERRMNVLLSRARHKLIVVGSYDFLKSWAFEIRDKGISRERGEGAFLFKLIEKIEKYKGEGEISFISSSKLVDENGTSGTQKRKAKGAKDSNRSRDAVGLDADISRNGGPNK</sequence>
<dbReference type="EMBL" id="RBVA01000079">
    <property type="protein sequence ID" value="RMW11673.1"/>
    <property type="molecule type" value="Genomic_DNA"/>
</dbReference>
<organism evidence="3 4">
    <name type="scientific">Pseudomonas amygdali pv. tabaci</name>
    <name type="common">Pseudomonas syringae pv. tabaci</name>
    <dbReference type="NCBI Taxonomy" id="322"/>
    <lineage>
        <taxon>Bacteria</taxon>
        <taxon>Pseudomonadati</taxon>
        <taxon>Pseudomonadota</taxon>
        <taxon>Gammaproteobacteria</taxon>
        <taxon>Pseudomonadales</taxon>
        <taxon>Pseudomonadaceae</taxon>
        <taxon>Pseudomonas</taxon>
        <taxon>Pseudomonas amygdali</taxon>
    </lineage>
</organism>
<dbReference type="SUPFAM" id="SSF52540">
    <property type="entry name" value="P-loop containing nucleoside triphosphate hydrolases"/>
    <property type="match status" value="1"/>
</dbReference>
<dbReference type="InterPro" id="IPR041679">
    <property type="entry name" value="DNA2/NAM7-like_C"/>
</dbReference>
<dbReference type="InterPro" id="IPR045055">
    <property type="entry name" value="DNA2/NAM7-like"/>
</dbReference>
<dbReference type="PANTHER" id="PTHR10887:SF495">
    <property type="entry name" value="HELICASE SENATAXIN ISOFORM X1-RELATED"/>
    <property type="match status" value="1"/>
</dbReference>
<dbReference type="InterPro" id="IPR000719">
    <property type="entry name" value="Prot_kinase_dom"/>
</dbReference>